<dbReference type="NCBIfam" id="NF007739">
    <property type="entry name" value="PRK10419.1"/>
    <property type="match status" value="2"/>
</dbReference>
<name>L1L097_9ACTN</name>
<dbReference type="NCBIfam" id="TIGR01727">
    <property type="entry name" value="oligo_HPY"/>
    <property type="match status" value="1"/>
</dbReference>
<dbReference type="EMBL" id="AEJC01000235">
    <property type="protein sequence ID" value="EKX66219.1"/>
    <property type="molecule type" value="Genomic_DNA"/>
</dbReference>
<dbReference type="Proteomes" id="UP000010411">
    <property type="component" value="Unassembled WGS sequence"/>
</dbReference>
<dbReference type="PANTHER" id="PTHR43297">
    <property type="entry name" value="OLIGOPEPTIDE TRANSPORT ATP-BINDING PROTEIN APPD"/>
    <property type="match status" value="1"/>
</dbReference>
<dbReference type="CDD" id="cd03257">
    <property type="entry name" value="ABC_NikE_OppD_transporters"/>
    <property type="match status" value="2"/>
</dbReference>
<evidence type="ECO:0000256" key="6">
    <source>
        <dbReference type="ARBA" id="ARBA00022741"/>
    </source>
</evidence>
<dbReference type="PATRIC" id="fig|698759.3.peg.3182"/>
<dbReference type="InterPro" id="IPR050388">
    <property type="entry name" value="ABC_Ni/Peptide_Import"/>
</dbReference>
<dbReference type="Pfam" id="PF00005">
    <property type="entry name" value="ABC_tran"/>
    <property type="match status" value="2"/>
</dbReference>
<dbReference type="Pfam" id="PF08352">
    <property type="entry name" value="oligo_HPY"/>
    <property type="match status" value="2"/>
</dbReference>
<evidence type="ECO:0000256" key="3">
    <source>
        <dbReference type="ARBA" id="ARBA00022448"/>
    </source>
</evidence>
<evidence type="ECO:0000256" key="7">
    <source>
        <dbReference type="ARBA" id="ARBA00022840"/>
    </source>
</evidence>
<keyword evidence="5" id="KW-0997">Cell inner membrane</keyword>
<dbReference type="OrthoDB" id="4008250at2"/>
<dbReference type="InterPro" id="IPR003593">
    <property type="entry name" value="AAA+_ATPase"/>
</dbReference>
<dbReference type="InterPro" id="IPR013563">
    <property type="entry name" value="Oligopep_ABC_C"/>
</dbReference>
<evidence type="ECO:0000256" key="9">
    <source>
        <dbReference type="ARBA" id="ARBA00023136"/>
    </source>
</evidence>
<evidence type="ECO:0000256" key="1">
    <source>
        <dbReference type="ARBA" id="ARBA00004202"/>
    </source>
</evidence>
<dbReference type="GO" id="GO:0005524">
    <property type="term" value="F:ATP binding"/>
    <property type="evidence" value="ECO:0007669"/>
    <property type="project" value="UniProtKB-KW"/>
</dbReference>
<dbReference type="GO" id="GO:0016887">
    <property type="term" value="F:ATP hydrolysis activity"/>
    <property type="evidence" value="ECO:0007669"/>
    <property type="project" value="InterPro"/>
</dbReference>
<dbReference type="GO" id="GO:0016829">
    <property type="term" value="F:lyase activity"/>
    <property type="evidence" value="ECO:0007669"/>
    <property type="project" value="UniProtKB-KW"/>
</dbReference>
<keyword evidence="11" id="KW-0456">Lyase</keyword>
<comment type="caution">
    <text evidence="11">The sequence shown here is derived from an EMBL/GenBank/DDBJ whole genome shotgun (WGS) entry which is preliminary data.</text>
</comment>
<comment type="similarity">
    <text evidence="2">Belongs to the ABC transporter superfamily.</text>
</comment>
<protein>
    <submittedName>
        <fullName evidence="11">Putative phosphonate C-P lyase system protein PhnK</fullName>
    </submittedName>
</protein>
<evidence type="ECO:0000256" key="5">
    <source>
        <dbReference type="ARBA" id="ARBA00022519"/>
    </source>
</evidence>
<sequence length="631" mass="68306">MTTTTPDGTLLSVRHLHVHATRTRGRPSRTLVRDVRFDLAAGQTLGIVGESGSGKTLTARAVMGVLADGLRAEGEVLFDGIPLLGRRERELRPLRGSRLAMVLQDPFTALNPLQTIGEHLRESLAPRARRDRATAAAEISRRLREVELDPDTVAGRYPFQLSGGMRQRVALAAALAQDPDLLIADEPTTALDVTTQAELLALLRRLRADRGMALVLITHDLRVAFTVCDRVLVMYAGSVLEDAPAAALARSPRHPYSLGLMLAEPPVSHYVDRLSPLPGQVPPADGVADRCAFADRCAWRRDSCVTARPDLVRLPDDRASACARVTEIADELHARRLHPITPGTPPTTPGGAPFLVVDGLTKTYRRRSSFAVRPRRTAARAPAETATRTAAGIPAALREVSFELREGESLGVVGESGSGKTTLARCVLGLTTPSTGTIRLGGIDVSDYRRLSRPDLREVRRLVQIVFQDPYASLNPRLTIGATLREAVAARGKDHAADPAHQAAELLDLVRLPASYAYKHPGRLSGGERQRVAIARALAVRPKLLICDEPVAALDVSVQAQILELLREVRAAYGTGLILITHDLSVVRQMTDRVVVLRGGEIVESGRTTDALDSPRHPYTRRLLASIPGES</sequence>
<evidence type="ECO:0000313" key="11">
    <source>
        <dbReference type="EMBL" id="EKX66219.1"/>
    </source>
</evidence>
<keyword evidence="8" id="KW-1278">Translocase</keyword>
<keyword evidence="9" id="KW-0472">Membrane</keyword>
<evidence type="ECO:0000256" key="8">
    <source>
        <dbReference type="ARBA" id="ARBA00022967"/>
    </source>
</evidence>
<evidence type="ECO:0000256" key="2">
    <source>
        <dbReference type="ARBA" id="ARBA00005417"/>
    </source>
</evidence>
<dbReference type="PANTHER" id="PTHR43297:SF14">
    <property type="entry name" value="ATPASE AAA-TYPE CORE DOMAIN-CONTAINING PROTEIN"/>
    <property type="match status" value="1"/>
</dbReference>
<dbReference type="AlphaFoldDB" id="L1L097"/>
<organism evidence="11 12">
    <name type="scientific">Streptomyces ipomoeae 91-03</name>
    <dbReference type="NCBI Taxonomy" id="698759"/>
    <lineage>
        <taxon>Bacteria</taxon>
        <taxon>Bacillati</taxon>
        <taxon>Actinomycetota</taxon>
        <taxon>Actinomycetes</taxon>
        <taxon>Kitasatosporales</taxon>
        <taxon>Streptomycetaceae</taxon>
        <taxon>Streptomyces</taxon>
    </lineage>
</organism>
<comment type="subcellular location">
    <subcellularLocation>
        <location evidence="1">Cell membrane</location>
        <topology evidence="1">Peripheral membrane protein</topology>
    </subcellularLocation>
</comment>
<feature type="domain" description="ABC transporter" evidence="10">
    <location>
        <begin position="13"/>
        <end position="261"/>
    </location>
</feature>
<proteinExistence type="inferred from homology"/>
<dbReference type="SUPFAM" id="SSF52540">
    <property type="entry name" value="P-loop containing nucleoside triphosphate hydrolases"/>
    <property type="match status" value="2"/>
</dbReference>
<keyword evidence="12" id="KW-1185">Reference proteome</keyword>
<keyword evidence="7" id="KW-0067">ATP-binding</keyword>
<dbReference type="PROSITE" id="PS50893">
    <property type="entry name" value="ABC_TRANSPORTER_2"/>
    <property type="match status" value="2"/>
</dbReference>
<evidence type="ECO:0000313" key="12">
    <source>
        <dbReference type="Proteomes" id="UP000010411"/>
    </source>
</evidence>
<dbReference type="PROSITE" id="PS00211">
    <property type="entry name" value="ABC_TRANSPORTER_1"/>
    <property type="match status" value="2"/>
</dbReference>
<dbReference type="InterPro" id="IPR017871">
    <property type="entry name" value="ABC_transporter-like_CS"/>
</dbReference>
<dbReference type="NCBIfam" id="NF008453">
    <property type="entry name" value="PRK11308.1"/>
    <property type="match status" value="2"/>
</dbReference>
<dbReference type="Gene3D" id="3.40.50.300">
    <property type="entry name" value="P-loop containing nucleotide triphosphate hydrolases"/>
    <property type="match status" value="2"/>
</dbReference>
<keyword evidence="4" id="KW-1003">Cell membrane</keyword>
<dbReference type="SMART" id="SM00382">
    <property type="entry name" value="AAA"/>
    <property type="match status" value="2"/>
</dbReference>
<feature type="domain" description="ABC transporter" evidence="10">
    <location>
        <begin position="381"/>
        <end position="624"/>
    </location>
</feature>
<accession>L1L097</accession>
<keyword evidence="6" id="KW-0547">Nucleotide-binding</keyword>
<reference evidence="11 12" key="1">
    <citation type="submission" date="2012-11" db="EMBL/GenBank/DDBJ databases">
        <authorList>
            <person name="Huguet-Tapia J.C."/>
            <person name="Durkin A.S."/>
            <person name="Pettis G.S."/>
            <person name="Badger J.H."/>
        </authorList>
    </citation>
    <scope>NUCLEOTIDE SEQUENCE [LARGE SCALE GENOMIC DNA]</scope>
    <source>
        <strain evidence="11 12">91-03</strain>
    </source>
</reference>
<dbReference type="InterPro" id="IPR027417">
    <property type="entry name" value="P-loop_NTPase"/>
</dbReference>
<gene>
    <name evidence="11" type="ORF">STRIP9103_04606</name>
</gene>
<dbReference type="RefSeq" id="WP_009311891.1">
    <property type="nucleotide sequence ID" value="NZ_AEJC01000235.1"/>
</dbReference>
<dbReference type="GO" id="GO:0005886">
    <property type="term" value="C:plasma membrane"/>
    <property type="evidence" value="ECO:0007669"/>
    <property type="project" value="UniProtKB-SubCell"/>
</dbReference>
<evidence type="ECO:0000256" key="4">
    <source>
        <dbReference type="ARBA" id="ARBA00022475"/>
    </source>
</evidence>
<keyword evidence="3" id="KW-0813">Transport</keyword>
<evidence type="ECO:0000259" key="10">
    <source>
        <dbReference type="PROSITE" id="PS50893"/>
    </source>
</evidence>
<dbReference type="InterPro" id="IPR003439">
    <property type="entry name" value="ABC_transporter-like_ATP-bd"/>
</dbReference>
<dbReference type="GO" id="GO:0015833">
    <property type="term" value="P:peptide transport"/>
    <property type="evidence" value="ECO:0007669"/>
    <property type="project" value="InterPro"/>
</dbReference>